<dbReference type="PANTHER" id="PTHR30203">
    <property type="entry name" value="OUTER MEMBRANE CATION EFFLUX PROTEIN"/>
    <property type="match status" value="1"/>
</dbReference>
<dbReference type="SUPFAM" id="SSF56954">
    <property type="entry name" value="Outer membrane efflux proteins (OEP)"/>
    <property type="match status" value="1"/>
</dbReference>
<sequence>MLAEAATAELEISTTIARTYFSLQAVMQQIVHLQQIRDILRDSNAAMTARQARGFVTSSTTAKTKDELLKIDQVLASMQAQEISFREVLRALTGSGADDFPLIAMRPLPEPQPQLPATLSYALLSHRPDLVALRWYVQSSFDQVDVAKAAFYPNLDIKALLGITSIRIEDLLNVTSLQFRLMPGVSLPIFDGGRLNANLRKTRAASNTLIEQYNQAVLGAVRDVAIAATNMQNMEDQARIEREKSEQAQIGEEEAGARAQRGLASAISAREAQIPVLNAQVQMADIRGKRLAAEIALIKALGGGYDTPALP</sequence>
<organism evidence="9 10">
    <name type="scientific">Burkholderia multivorans</name>
    <dbReference type="NCBI Taxonomy" id="87883"/>
    <lineage>
        <taxon>Bacteria</taxon>
        <taxon>Pseudomonadati</taxon>
        <taxon>Pseudomonadota</taxon>
        <taxon>Betaproteobacteria</taxon>
        <taxon>Burkholderiales</taxon>
        <taxon>Burkholderiaceae</taxon>
        <taxon>Burkholderia</taxon>
        <taxon>Burkholderia cepacia complex</taxon>
    </lineage>
</organism>
<dbReference type="Pfam" id="PF02321">
    <property type="entry name" value="OEP"/>
    <property type="match status" value="1"/>
</dbReference>
<dbReference type="PANTHER" id="PTHR30203:SF20">
    <property type="entry name" value="MULTIDRUG RESISTANCE OUTER MEMBRANE PROTEIN MDTP-RELATED"/>
    <property type="match status" value="1"/>
</dbReference>
<dbReference type="EMBL" id="FKJW01000005">
    <property type="protein sequence ID" value="SAJ97476.1"/>
    <property type="molecule type" value="Genomic_DNA"/>
</dbReference>
<accession>A0ABD7L744</accession>
<evidence type="ECO:0000256" key="7">
    <source>
        <dbReference type="ARBA" id="ARBA00023139"/>
    </source>
</evidence>
<name>A0ABD7L744_9BURK</name>
<protein>
    <submittedName>
        <fullName evidence="9">NodT family RND efflux system outer membrane lipoprotein</fullName>
    </submittedName>
</protein>
<comment type="caution">
    <text evidence="9">The sequence shown here is derived from an EMBL/GenBank/DDBJ whole genome shotgun (WGS) entry which is preliminary data.</text>
</comment>
<reference evidence="9 10" key="1">
    <citation type="submission" date="2016-04" db="EMBL/GenBank/DDBJ databases">
        <authorList>
            <person name="Peeters C."/>
        </authorList>
    </citation>
    <scope>NUCLEOTIDE SEQUENCE [LARGE SCALE GENOMIC DNA]</scope>
    <source>
        <strain evidence="9">LMG 29311</strain>
    </source>
</reference>
<evidence type="ECO:0000256" key="6">
    <source>
        <dbReference type="ARBA" id="ARBA00023136"/>
    </source>
</evidence>
<evidence type="ECO:0000313" key="10">
    <source>
        <dbReference type="Proteomes" id="UP000196218"/>
    </source>
</evidence>
<dbReference type="InterPro" id="IPR003423">
    <property type="entry name" value="OMP_efflux"/>
</dbReference>
<evidence type="ECO:0000256" key="4">
    <source>
        <dbReference type="ARBA" id="ARBA00022692"/>
    </source>
</evidence>
<keyword evidence="6" id="KW-0472">Membrane</keyword>
<evidence type="ECO:0000256" key="8">
    <source>
        <dbReference type="ARBA" id="ARBA00023288"/>
    </source>
</evidence>
<dbReference type="Gene3D" id="1.20.1600.10">
    <property type="entry name" value="Outer membrane efflux proteins (OEP)"/>
    <property type="match status" value="1"/>
</dbReference>
<dbReference type="Proteomes" id="UP000196218">
    <property type="component" value="Unassembled WGS sequence"/>
</dbReference>
<gene>
    <name evidence="9" type="ORF">UA18_03596</name>
</gene>
<evidence type="ECO:0000256" key="3">
    <source>
        <dbReference type="ARBA" id="ARBA00022452"/>
    </source>
</evidence>
<dbReference type="InterPro" id="IPR010131">
    <property type="entry name" value="MdtP/NodT-like"/>
</dbReference>
<keyword evidence="4" id="KW-0812">Transmembrane</keyword>
<dbReference type="Gene3D" id="2.20.200.10">
    <property type="entry name" value="Outer membrane efflux proteins (OEP)"/>
    <property type="match status" value="1"/>
</dbReference>
<dbReference type="GO" id="GO:0016020">
    <property type="term" value="C:membrane"/>
    <property type="evidence" value="ECO:0007669"/>
    <property type="project" value="UniProtKB-SubCell"/>
</dbReference>
<evidence type="ECO:0000256" key="1">
    <source>
        <dbReference type="ARBA" id="ARBA00004370"/>
    </source>
</evidence>
<dbReference type="AlphaFoldDB" id="A0ABD7L744"/>
<keyword evidence="3" id="KW-1134">Transmembrane beta strand</keyword>
<comment type="subcellular location">
    <subcellularLocation>
        <location evidence="1">Membrane</location>
    </subcellularLocation>
</comment>
<proteinExistence type="inferred from homology"/>
<evidence type="ECO:0000256" key="5">
    <source>
        <dbReference type="ARBA" id="ARBA00022729"/>
    </source>
</evidence>
<evidence type="ECO:0000256" key="2">
    <source>
        <dbReference type="ARBA" id="ARBA00007613"/>
    </source>
</evidence>
<comment type="similarity">
    <text evidence="2">Belongs to the outer membrane factor (OMF) (TC 1.B.17) family.</text>
</comment>
<keyword evidence="8 9" id="KW-0449">Lipoprotein</keyword>
<evidence type="ECO:0000313" key="9">
    <source>
        <dbReference type="EMBL" id="SAJ97476.1"/>
    </source>
</evidence>
<keyword evidence="5" id="KW-0732">Signal</keyword>
<keyword evidence="7" id="KW-0564">Palmitate</keyword>